<dbReference type="SUPFAM" id="SSF51306">
    <property type="entry name" value="LexA/Signal peptidase"/>
    <property type="match status" value="1"/>
</dbReference>
<protein>
    <submittedName>
        <fullName evidence="2">S24 family peptidase</fullName>
    </submittedName>
</protein>
<reference evidence="2 3" key="1">
    <citation type="submission" date="2024-06" db="EMBL/GenBank/DDBJ databases">
        <title>Chitinophaga defluvii sp. nov., isolated from municipal sewage.</title>
        <authorList>
            <person name="Zhang L."/>
        </authorList>
    </citation>
    <scope>NUCLEOTIDE SEQUENCE [LARGE SCALE GENOMIC DNA]</scope>
    <source>
        <strain evidence="2 3">H8</strain>
    </source>
</reference>
<evidence type="ECO:0000313" key="2">
    <source>
        <dbReference type="EMBL" id="MET6998423.1"/>
    </source>
</evidence>
<dbReference type="Proteomes" id="UP001549749">
    <property type="component" value="Unassembled WGS sequence"/>
</dbReference>
<dbReference type="InterPro" id="IPR036286">
    <property type="entry name" value="LexA/Signal_pep-like_sf"/>
</dbReference>
<name>A0ABV2T5Z0_9BACT</name>
<sequence>MLRGIQGTYLYVCDEALRAYFAQYIPVYSTISLQRNGAKLVSLKGNYVPLYEPQVAAGEFSEQQIVTDSVELISVPEEIKISKDHFACKVVGESMNKVIPNGSICLFRKYNGGSRNGEIVLASHTKIQDVDFGPQFTIKQYFSEKTINDDTWHHSSIILRPLSHDPRYESIILEYDELSEFKIYGIFERIL</sequence>
<dbReference type="RefSeq" id="WP_354661085.1">
    <property type="nucleotide sequence ID" value="NZ_JBEXAC010000001.1"/>
</dbReference>
<evidence type="ECO:0000259" key="1">
    <source>
        <dbReference type="Pfam" id="PF00717"/>
    </source>
</evidence>
<evidence type="ECO:0000313" key="3">
    <source>
        <dbReference type="Proteomes" id="UP001549749"/>
    </source>
</evidence>
<dbReference type="Gene3D" id="2.10.109.10">
    <property type="entry name" value="Umud Fragment, subunit A"/>
    <property type="match status" value="1"/>
</dbReference>
<organism evidence="2 3">
    <name type="scientific">Chitinophaga defluvii</name>
    <dbReference type="NCBI Taxonomy" id="3163343"/>
    <lineage>
        <taxon>Bacteria</taxon>
        <taxon>Pseudomonadati</taxon>
        <taxon>Bacteroidota</taxon>
        <taxon>Chitinophagia</taxon>
        <taxon>Chitinophagales</taxon>
        <taxon>Chitinophagaceae</taxon>
        <taxon>Chitinophaga</taxon>
    </lineage>
</organism>
<feature type="domain" description="Peptidase S24/S26A/S26B/S26C" evidence="1">
    <location>
        <begin position="49"/>
        <end position="145"/>
    </location>
</feature>
<dbReference type="CDD" id="cd06529">
    <property type="entry name" value="S24_LexA-like"/>
    <property type="match status" value="1"/>
</dbReference>
<dbReference type="InterPro" id="IPR039418">
    <property type="entry name" value="LexA-like"/>
</dbReference>
<accession>A0ABV2T5Z0</accession>
<keyword evidence="3" id="KW-1185">Reference proteome</keyword>
<comment type="caution">
    <text evidence="2">The sequence shown here is derived from an EMBL/GenBank/DDBJ whole genome shotgun (WGS) entry which is preliminary data.</text>
</comment>
<proteinExistence type="predicted"/>
<gene>
    <name evidence="2" type="ORF">ABR189_13630</name>
</gene>
<dbReference type="Pfam" id="PF00717">
    <property type="entry name" value="Peptidase_S24"/>
    <property type="match status" value="1"/>
</dbReference>
<dbReference type="InterPro" id="IPR015927">
    <property type="entry name" value="Peptidase_S24_S26A/B/C"/>
</dbReference>
<dbReference type="EMBL" id="JBEXAC010000001">
    <property type="protein sequence ID" value="MET6998423.1"/>
    <property type="molecule type" value="Genomic_DNA"/>
</dbReference>